<feature type="domain" description="Zinc finger Mcm10/DnaG-type" evidence="3">
    <location>
        <begin position="519"/>
        <end position="561"/>
    </location>
</feature>
<dbReference type="GO" id="GO:0006270">
    <property type="term" value="P:DNA replication initiation"/>
    <property type="evidence" value="ECO:0007669"/>
    <property type="project" value="InterPro"/>
</dbReference>
<feature type="compositionally biased region" description="Basic and acidic residues" evidence="2">
    <location>
        <begin position="108"/>
        <end position="119"/>
    </location>
</feature>
<accession>A0A238FPU4</accession>
<sequence length="857" mass="94608">MQRGRPHRGKLPPSTVGCQPTDADSRRAASDLSALHAIARVASHHRQVMTDSETHLLVPATPSPRKRPRQWATGDEDRDDNECETDGGDVEHDSRDGQRTSYMLTNRTRKEDNDSRSFGHAEPISGEPARRRDGQSKLLKGLDKLHKLKSHSEGRKREQTGRSSSFALLDRRAAAVASTSQKVDVVISRPAKQSKSTKGKEPSNLHIEPQGKGGRIERFRSTQHNYRNNKANTLSAPTSRNESKVSRNVCRDVAEHDEINEDDELDVVGAPNNPTKRTRDGKVVEQLQLGPLSHPPLPGDPDYATIEPYSKIRLRPGSRCIPHEHLQHHFSDRYHLSPSLLYSCARHQKNSDEVDVELDADFIVVGVLAWKGPVKVTNPNANEGSKERKNLRFTLVDLSTPEASSSGHGLLSVILFEADSVDNRIEADGCQVPVYKGGSGGAYEKFWKESVGAVVAILNPRILKPREVSFCSFSRSLTDLCPKQWVRLAELFVRNLQNPGKDNIYTLVPQNADSMMVIGRALDLSSCKARKADGNCCEEWCDGRVNKYCQYHVHRAVKSTGVRRPETANVNSSLSSSSTFNPSKFERQFVPSAKTTASRSTTKHEYDPVRKIGLLPRDNTSLNDGVKTYVTRSGSSKQFIDNNPGRIKSVTASELRHAAITSGNGSGGYVQGIRDGPTLADLEKSRARKRKEQETTERELQFLLQQDQGKTLGGRYLARRTVQADSTSNSNGHDQLKARTEPKSKDPTSKDLSEAAHGEPPVATERRAFSTHAVRLIGYDPTKVGDEDEEIGDASVAEKARELEEILALPRGQKPPMAGKSRKKAVASGTPVPRPSHTRSPSRDSDSDLSIEGGPQR</sequence>
<feature type="region of interest" description="Disordered" evidence="2">
    <location>
        <begin position="721"/>
        <end position="769"/>
    </location>
</feature>
<dbReference type="PANTHER" id="PTHR13454:SF11">
    <property type="entry name" value="PROTEIN MCM10 HOMOLOG"/>
    <property type="match status" value="1"/>
</dbReference>
<gene>
    <name evidence="4" type="ORF">BQ2448_7153</name>
</gene>
<feature type="compositionally biased region" description="Basic and acidic residues" evidence="2">
    <location>
        <begin position="684"/>
        <end position="700"/>
    </location>
</feature>
<dbReference type="InterPro" id="IPR012340">
    <property type="entry name" value="NA-bd_OB-fold"/>
</dbReference>
<dbReference type="EMBL" id="FMSP01000017">
    <property type="protein sequence ID" value="SCV73228.1"/>
    <property type="molecule type" value="Genomic_DNA"/>
</dbReference>
<dbReference type="Proteomes" id="UP000198372">
    <property type="component" value="Unassembled WGS sequence"/>
</dbReference>
<proteinExistence type="inferred from homology"/>
<feature type="region of interest" description="Disordered" evidence="2">
    <location>
        <begin position="684"/>
        <end position="706"/>
    </location>
</feature>
<feature type="compositionally biased region" description="Basic and acidic residues" evidence="2">
    <location>
        <begin position="89"/>
        <end position="98"/>
    </location>
</feature>
<feature type="compositionally biased region" description="Basic and acidic residues" evidence="2">
    <location>
        <begin position="734"/>
        <end position="757"/>
    </location>
</feature>
<evidence type="ECO:0000259" key="3">
    <source>
        <dbReference type="Pfam" id="PF09329"/>
    </source>
</evidence>
<dbReference type="GO" id="GO:0003688">
    <property type="term" value="F:DNA replication origin binding"/>
    <property type="evidence" value="ECO:0007669"/>
    <property type="project" value="TreeGrafter"/>
</dbReference>
<dbReference type="GO" id="GO:0003697">
    <property type="term" value="F:single-stranded DNA binding"/>
    <property type="evidence" value="ECO:0007669"/>
    <property type="project" value="InterPro"/>
</dbReference>
<feature type="compositionally biased region" description="Basic and acidic residues" evidence="2">
    <location>
        <begin position="128"/>
        <end position="160"/>
    </location>
</feature>
<feature type="region of interest" description="Disordered" evidence="2">
    <location>
        <begin position="806"/>
        <end position="857"/>
    </location>
</feature>
<dbReference type="STRING" id="269621.A0A238FPU4"/>
<name>A0A238FPU4_9BASI</name>
<dbReference type="OrthoDB" id="202825at2759"/>
<feature type="compositionally biased region" description="Polar residues" evidence="2">
    <location>
        <begin position="723"/>
        <end position="733"/>
    </location>
</feature>
<feature type="region of interest" description="Disordered" evidence="2">
    <location>
        <begin position="188"/>
        <end position="247"/>
    </location>
</feature>
<protein>
    <submittedName>
        <fullName evidence="4">BQ2448_7153 protein</fullName>
    </submittedName>
</protein>
<feature type="compositionally biased region" description="Basic residues" evidence="2">
    <location>
        <begin position="1"/>
        <end position="10"/>
    </location>
</feature>
<comment type="similarity">
    <text evidence="1">Belongs to the MCM10 family.</text>
</comment>
<dbReference type="Gene3D" id="2.40.50.140">
    <property type="entry name" value="Nucleic acid-binding proteins"/>
    <property type="match status" value="1"/>
</dbReference>
<reference evidence="5" key="1">
    <citation type="submission" date="2016-09" db="EMBL/GenBank/DDBJ databases">
        <authorList>
            <person name="Jeantristanb JTB J.-T."/>
            <person name="Ricardo R."/>
        </authorList>
    </citation>
    <scope>NUCLEOTIDE SEQUENCE [LARGE SCALE GENOMIC DNA]</scope>
</reference>
<evidence type="ECO:0000313" key="4">
    <source>
        <dbReference type="EMBL" id="SCV73228.1"/>
    </source>
</evidence>
<keyword evidence="5" id="KW-1185">Reference proteome</keyword>
<feature type="region of interest" description="Disordered" evidence="2">
    <location>
        <begin position="45"/>
        <end position="168"/>
    </location>
</feature>
<dbReference type="GO" id="GO:0043596">
    <property type="term" value="C:nuclear replication fork"/>
    <property type="evidence" value="ECO:0007669"/>
    <property type="project" value="TreeGrafter"/>
</dbReference>
<feature type="region of interest" description="Disordered" evidence="2">
    <location>
        <begin position="1"/>
        <end position="29"/>
    </location>
</feature>
<evidence type="ECO:0000313" key="5">
    <source>
        <dbReference type="Proteomes" id="UP000198372"/>
    </source>
</evidence>
<dbReference type="Pfam" id="PF09329">
    <property type="entry name" value="zf-primase"/>
    <property type="match status" value="1"/>
</dbReference>
<dbReference type="InterPro" id="IPR040184">
    <property type="entry name" value="Mcm10"/>
</dbReference>
<organism evidence="4 5">
    <name type="scientific">Microbotryum intermedium</name>
    <dbReference type="NCBI Taxonomy" id="269621"/>
    <lineage>
        <taxon>Eukaryota</taxon>
        <taxon>Fungi</taxon>
        <taxon>Dikarya</taxon>
        <taxon>Basidiomycota</taxon>
        <taxon>Pucciniomycotina</taxon>
        <taxon>Microbotryomycetes</taxon>
        <taxon>Microbotryales</taxon>
        <taxon>Microbotryaceae</taxon>
        <taxon>Microbotryum</taxon>
    </lineage>
</organism>
<evidence type="ECO:0000256" key="2">
    <source>
        <dbReference type="SAM" id="MobiDB-lite"/>
    </source>
</evidence>
<feature type="compositionally biased region" description="Acidic residues" evidence="2">
    <location>
        <begin position="74"/>
        <end position="88"/>
    </location>
</feature>
<dbReference type="AlphaFoldDB" id="A0A238FPU4"/>
<dbReference type="PANTHER" id="PTHR13454">
    <property type="entry name" value="PROTEIN MCM10 HOMOLOG"/>
    <property type="match status" value="1"/>
</dbReference>
<feature type="compositionally biased region" description="Polar residues" evidence="2">
    <location>
        <begin position="222"/>
        <end position="240"/>
    </location>
</feature>
<dbReference type="InterPro" id="IPR015408">
    <property type="entry name" value="Znf_Mcm10/DnaG"/>
</dbReference>
<evidence type="ECO:0000256" key="1">
    <source>
        <dbReference type="ARBA" id="ARBA00009679"/>
    </source>
</evidence>